<organism evidence="1 2">
    <name type="scientific">Maribrevibacterium harenarium</name>
    <dbReference type="NCBI Taxonomy" id="2589817"/>
    <lineage>
        <taxon>Bacteria</taxon>
        <taxon>Pseudomonadati</taxon>
        <taxon>Pseudomonadota</taxon>
        <taxon>Gammaproteobacteria</taxon>
        <taxon>Oceanospirillales</taxon>
        <taxon>Oceanospirillaceae</taxon>
        <taxon>Maribrevibacterium</taxon>
    </lineage>
</organism>
<dbReference type="Proteomes" id="UP000315901">
    <property type="component" value="Unassembled WGS sequence"/>
</dbReference>
<dbReference type="InterPro" id="IPR036953">
    <property type="entry name" value="GreA/GreB_C_sf"/>
</dbReference>
<dbReference type="OrthoDB" id="5293337at2"/>
<accession>A0A501X0J3</accession>
<keyword evidence="2" id="KW-1185">Reference proteome</keyword>
<dbReference type="AlphaFoldDB" id="A0A501X0J3"/>
<dbReference type="GO" id="GO:0003677">
    <property type="term" value="F:DNA binding"/>
    <property type="evidence" value="ECO:0007669"/>
    <property type="project" value="InterPro"/>
</dbReference>
<dbReference type="RefSeq" id="WP_140588197.1">
    <property type="nucleotide sequence ID" value="NZ_VFRR01000012.1"/>
</dbReference>
<keyword evidence="1" id="KW-0648">Protein biosynthesis</keyword>
<comment type="caution">
    <text evidence="1">The sequence shown here is derived from an EMBL/GenBank/DDBJ whole genome shotgun (WGS) entry which is preliminary data.</text>
</comment>
<gene>
    <name evidence="1" type="ORF">FJM67_07610</name>
</gene>
<dbReference type="Gene3D" id="3.10.50.30">
    <property type="entry name" value="Transcription elongation factor, GreA/GreB, C-terminal domain"/>
    <property type="match status" value="1"/>
</dbReference>
<protein>
    <submittedName>
        <fullName evidence="1">GreA/GreB family elongation factor</fullName>
    </submittedName>
</protein>
<dbReference type="GO" id="GO:0003746">
    <property type="term" value="F:translation elongation factor activity"/>
    <property type="evidence" value="ECO:0007669"/>
    <property type="project" value="UniProtKB-KW"/>
</dbReference>
<keyword evidence="1" id="KW-0251">Elongation factor</keyword>
<evidence type="ECO:0000313" key="1">
    <source>
        <dbReference type="EMBL" id="TPE52296.1"/>
    </source>
</evidence>
<sequence length="163" mass="17889">MRVSAAKLRACLVELVADRLALAQRAAEEAKAAATDAESTAETKWDTFGLENSYLAHGQAARVEQMKEDLQYVKSLILVSGDEVRSGALVELELDTGVVSWFLLAERLGGLQCQFDGKDITLVTTQSPIGKQLIGKRLDDEIRLMRKGVEHHAAIIEIAHFID</sequence>
<dbReference type="GO" id="GO:0032784">
    <property type="term" value="P:regulation of DNA-templated transcription elongation"/>
    <property type="evidence" value="ECO:0007669"/>
    <property type="project" value="InterPro"/>
</dbReference>
<dbReference type="EMBL" id="VFRR01000012">
    <property type="protein sequence ID" value="TPE52296.1"/>
    <property type="molecule type" value="Genomic_DNA"/>
</dbReference>
<dbReference type="SUPFAM" id="SSF54534">
    <property type="entry name" value="FKBP-like"/>
    <property type="match status" value="1"/>
</dbReference>
<reference evidence="1 2" key="1">
    <citation type="submission" date="2019-06" db="EMBL/GenBank/DDBJ databases">
        <title>A novel bacterium of genus Marinomonas, isolated from coastal sand.</title>
        <authorList>
            <person name="Huang H."/>
            <person name="Mo K."/>
            <person name="Hu Y."/>
        </authorList>
    </citation>
    <scope>NUCLEOTIDE SEQUENCE [LARGE SCALE GENOMIC DNA]</scope>
    <source>
        <strain evidence="1 2">HB171799</strain>
    </source>
</reference>
<name>A0A501X0J3_9GAMM</name>
<evidence type="ECO:0000313" key="2">
    <source>
        <dbReference type="Proteomes" id="UP000315901"/>
    </source>
</evidence>
<proteinExistence type="predicted"/>